<gene>
    <name evidence="1" type="ORF">DI09_43p20</name>
</gene>
<evidence type="ECO:0000313" key="2">
    <source>
        <dbReference type="Proteomes" id="UP000029725"/>
    </source>
</evidence>
<dbReference type="Proteomes" id="UP000029725">
    <property type="component" value="Unassembled WGS sequence"/>
</dbReference>
<dbReference type="EMBL" id="JMKJ01000377">
    <property type="protein sequence ID" value="KGG51127.1"/>
    <property type="molecule type" value="Genomic_DNA"/>
</dbReference>
<organism evidence="1 2">
    <name type="scientific">Mitosporidium daphniae</name>
    <dbReference type="NCBI Taxonomy" id="1485682"/>
    <lineage>
        <taxon>Eukaryota</taxon>
        <taxon>Fungi</taxon>
        <taxon>Fungi incertae sedis</taxon>
        <taxon>Microsporidia</taxon>
        <taxon>Mitosporidium</taxon>
    </lineage>
</organism>
<reference evidence="1 2" key="1">
    <citation type="submission" date="2014-04" db="EMBL/GenBank/DDBJ databases">
        <title>A new species of microsporidia sheds light on the evolution of extreme parasitism.</title>
        <authorList>
            <person name="Haag K.L."/>
            <person name="James T.Y."/>
            <person name="Larsson R."/>
            <person name="Schaer T.M."/>
            <person name="Refardt D."/>
            <person name="Pombert J.-F."/>
            <person name="Ebert D."/>
        </authorList>
    </citation>
    <scope>NUCLEOTIDE SEQUENCE [LARGE SCALE GENOMIC DNA]</scope>
    <source>
        <strain evidence="1 2">UGP3</strain>
        <tissue evidence="1">Spores</tissue>
    </source>
</reference>
<protein>
    <submittedName>
        <fullName evidence="1">Uncharacterized protein</fullName>
    </submittedName>
</protein>
<evidence type="ECO:0000313" key="1">
    <source>
        <dbReference type="EMBL" id="KGG51127.1"/>
    </source>
</evidence>
<name>A0A098VPZ7_9MICR</name>
<accession>A0A098VPZ7</accession>
<dbReference type="AlphaFoldDB" id="A0A098VPZ7"/>
<sequence>MKRPQQNFDTAAEKGSDYDLFKRNITNGSNSEKLLALSMVPFLVDQHTTFSAIMKCLPENILAILLEIFKATTTQLENEIVAGNISHHKDSTVDFSLPNEALDALSSLLLVEDFFTLPKEVNELCSILSENLKIMELMTSLDATTFQPFEYEWMSFQLALFKILNSHENPALTEFLKSQLTTIVKYLKRQLCLKENPQDSKYTAYLLLLNLITFSIKNTCLASEFLNLEIEAEILALLNRFADGIYLIFFSIVLLALKTSDLAIGASFSLFLNALFEGTPKELSSTSKDDILSHQVSAIAIIYCQMCCLLLLEFFDLALKELSLSCSSSEGVGAPLEQQSNCNKNFECDMEKLFSDNDGELVRDIEGLSVSLSACPLPSMSRLNTIFERVIQENSLLLQSILIRFLTNISQLCIVEEKCDDKPQESNFPSLFEKILSLVGVLCEFSPFLDALHVLSVELKKIPEFSAEDLFSLFKVSLVSESPVFNDECLAVLKRNITLIDLSHSSSALSTTTIFEFLNAALSRFNSGNLNTQSILLITKFLLLVLKFMKLENLATANEAVLYTLDIAFDVIGSDLVFNTLKQNNYIATVTATMNALLLEMKPLLGSSGGKARIHPQHHKEQLRVTLLNLKRFISYLSQT</sequence>
<comment type="caution">
    <text evidence="1">The sequence shown here is derived from an EMBL/GenBank/DDBJ whole genome shotgun (WGS) entry which is preliminary data.</text>
</comment>
<dbReference type="VEuPathDB" id="MicrosporidiaDB:DI09_43p20"/>
<dbReference type="GeneID" id="25259974"/>
<dbReference type="RefSeq" id="XP_013237579.1">
    <property type="nucleotide sequence ID" value="XM_013382125.1"/>
</dbReference>
<proteinExistence type="predicted"/>
<keyword evidence="2" id="KW-1185">Reference proteome</keyword>
<dbReference type="HOGENOM" id="CLU_427635_0_0_1"/>